<dbReference type="EMBL" id="LKBA01000004">
    <property type="protein sequence ID" value="KPN64330.1"/>
    <property type="molecule type" value="Genomic_DNA"/>
</dbReference>
<proteinExistence type="predicted"/>
<feature type="transmembrane region" description="Helical" evidence="1">
    <location>
        <begin position="27"/>
        <end position="45"/>
    </location>
</feature>
<reference evidence="2 3" key="1">
    <citation type="submission" date="2015-09" db="EMBL/GenBank/DDBJ databases">
        <title>Draft genome sequence of Aliiroseovarius crassostreae CV919-312TSm, the causative agent of Roseovarius Oyster Disease (formerly Juvenile Oyster Disease).</title>
        <authorList>
            <person name="Kessner L."/>
            <person name="Spinard E."/>
            <person name="Nelson D."/>
        </authorList>
    </citation>
    <scope>NUCLEOTIDE SEQUENCE [LARGE SCALE GENOMIC DNA]</scope>
    <source>
        <strain evidence="2 3">CV919-312</strain>
    </source>
</reference>
<evidence type="ECO:0000256" key="1">
    <source>
        <dbReference type="SAM" id="Phobius"/>
    </source>
</evidence>
<accession>A0A0P7IXB7</accession>
<dbReference type="RefSeq" id="WP_055188469.1">
    <property type="nucleotide sequence ID" value="NZ_FPBS01000001.1"/>
</dbReference>
<dbReference type="AlphaFoldDB" id="A0A0P7IXB7"/>
<keyword evidence="1" id="KW-0472">Membrane</keyword>
<feature type="transmembrane region" description="Helical" evidence="1">
    <location>
        <begin position="52"/>
        <end position="74"/>
    </location>
</feature>
<gene>
    <name evidence="2" type="ORF">AKJ29_17020</name>
</gene>
<dbReference type="OrthoDB" id="7870233at2"/>
<protein>
    <submittedName>
        <fullName evidence="2">Uncharacterized protein</fullName>
    </submittedName>
</protein>
<keyword evidence="1" id="KW-1133">Transmembrane helix</keyword>
<evidence type="ECO:0000313" key="3">
    <source>
        <dbReference type="Proteomes" id="UP000050471"/>
    </source>
</evidence>
<sequence>MIWLQLVVICILLATLAYAPNAPLTYDIGASVLTLGITCLFLIGLKQERIWVAALFAALCLFDFLSAIGGGFSFENSLNLVDAVLSFVAICGLIIWFRERKRAPA</sequence>
<dbReference type="Proteomes" id="UP000050471">
    <property type="component" value="Unassembled WGS sequence"/>
</dbReference>
<feature type="transmembrane region" description="Helical" evidence="1">
    <location>
        <begin position="80"/>
        <end position="97"/>
    </location>
</feature>
<organism evidence="2 3">
    <name type="scientific">Aliiroseovarius crassostreae</name>
    <dbReference type="NCBI Taxonomy" id="154981"/>
    <lineage>
        <taxon>Bacteria</taxon>
        <taxon>Pseudomonadati</taxon>
        <taxon>Pseudomonadota</taxon>
        <taxon>Alphaproteobacteria</taxon>
        <taxon>Rhodobacterales</taxon>
        <taxon>Paracoccaceae</taxon>
        <taxon>Aliiroseovarius</taxon>
    </lineage>
</organism>
<keyword evidence="1" id="KW-0812">Transmembrane</keyword>
<comment type="caution">
    <text evidence="2">The sequence shown here is derived from an EMBL/GenBank/DDBJ whole genome shotgun (WGS) entry which is preliminary data.</text>
</comment>
<name>A0A0P7IXB7_9RHOB</name>
<keyword evidence="3" id="KW-1185">Reference proteome</keyword>
<evidence type="ECO:0000313" key="2">
    <source>
        <dbReference type="EMBL" id="KPN64330.1"/>
    </source>
</evidence>